<keyword evidence="7 9" id="KW-0560">Oxidoreductase</keyword>
<keyword evidence="5 9" id="KW-0285">Flavoprotein</keyword>
<dbReference type="Pfam" id="PF01243">
    <property type="entry name" value="PNPOx_N"/>
    <property type="match status" value="1"/>
</dbReference>
<keyword evidence="16" id="KW-1185">Reference proteome</keyword>
<comment type="pathway">
    <text evidence="2 9">Cofactor metabolism; pyridoxal 5'-phosphate salvage; pyridoxal 5'-phosphate from pyridoxine 5'-phosphate: step 1/1.</text>
</comment>
<comment type="catalytic activity">
    <reaction evidence="9">
        <text>pyridoxamine 5'-phosphate + O2 + H2O = pyridoxal 5'-phosphate + H2O2 + NH4(+)</text>
        <dbReference type="Rhea" id="RHEA:15817"/>
        <dbReference type="ChEBI" id="CHEBI:15377"/>
        <dbReference type="ChEBI" id="CHEBI:15379"/>
        <dbReference type="ChEBI" id="CHEBI:16240"/>
        <dbReference type="ChEBI" id="CHEBI:28938"/>
        <dbReference type="ChEBI" id="CHEBI:58451"/>
        <dbReference type="ChEBI" id="CHEBI:597326"/>
        <dbReference type="EC" id="1.4.3.5"/>
    </reaction>
</comment>
<comment type="catalytic activity">
    <reaction evidence="9">
        <text>pyridoxine 5'-phosphate + O2 = pyridoxal 5'-phosphate + H2O2</text>
        <dbReference type="Rhea" id="RHEA:15149"/>
        <dbReference type="ChEBI" id="CHEBI:15379"/>
        <dbReference type="ChEBI" id="CHEBI:16240"/>
        <dbReference type="ChEBI" id="CHEBI:58589"/>
        <dbReference type="ChEBI" id="CHEBI:597326"/>
        <dbReference type="EC" id="1.4.3.5"/>
    </reaction>
</comment>
<evidence type="ECO:0000256" key="3">
    <source>
        <dbReference type="ARBA" id="ARBA00007301"/>
    </source>
</evidence>
<evidence type="ECO:0000256" key="10">
    <source>
        <dbReference type="PIRSR" id="PIRSR000190-1"/>
    </source>
</evidence>
<feature type="binding site" evidence="9 11">
    <location>
        <position position="199"/>
    </location>
    <ligand>
        <name>FMN</name>
        <dbReference type="ChEBI" id="CHEBI:58210"/>
    </ligand>
</feature>
<evidence type="ECO:0000256" key="9">
    <source>
        <dbReference type="HAMAP-Rule" id="MF_01629"/>
    </source>
</evidence>
<evidence type="ECO:0000256" key="12">
    <source>
        <dbReference type="SAM" id="Coils"/>
    </source>
</evidence>
<proteinExistence type="inferred from homology"/>
<dbReference type="GO" id="GO:0004733">
    <property type="term" value="F:pyridoxamine phosphate oxidase activity"/>
    <property type="evidence" value="ECO:0007669"/>
    <property type="project" value="UniProtKB-UniRule"/>
</dbReference>
<keyword evidence="6 9" id="KW-0288">FMN</keyword>
<feature type="binding site" evidence="9 10">
    <location>
        <position position="135"/>
    </location>
    <ligand>
        <name>substrate</name>
    </ligand>
</feature>
<feature type="binding site" evidence="9 10">
    <location>
        <position position="127"/>
    </location>
    <ligand>
        <name>substrate</name>
    </ligand>
</feature>
<evidence type="ECO:0000313" key="16">
    <source>
        <dbReference type="Proteomes" id="UP000071561"/>
    </source>
</evidence>
<comment type="pathway">
    <text evidence="1 9">Cofactor metabolism; pyridoxal 5'-phosphate salvage; pyridoxal 5'-phosphate from pyridoxamine 5'-phosphate: step 1/1.</text>
</comment>
<dbReference type="NCBIfam" id="TIGR00558">
    <property type="entry name" value="pdxH"/>
    <property type="match status" value="1"/>
</dbReference>
<feature type="domain" description="Pyridoxamine 5'-phosphate oxidase N-terminal" evidence="13">
    <location>
        <begin position="38"/>
        <end position="161"/>
    </location>
</feature>
<name>A0A127VCA0_9SPHI</name>
<dbReference type="InterPro" id="IPR019740">
    <property type="entry name" value="Pyridox_Oxase_CS"/>
</dbReference>
<feature type="binding site" evidence="9 11">
    <location>
        <position position="87"/>
    </location>
    <ligand>
        <name>FMN</name>
        <dbReference type="ChEBI" id="CHEBI:58210"/>
    </ligand>
</feature>
<feature type="domain" description="Pyridoxine 5'-phosphate oxidase dimerisation C-terminal" evidence="14">
    <location>
        <begin position="176"/>
        <end position="216"/>
    </location>
</feature>
<evidence type="ECO:0000259" key="14">
    <source>
        <dbReference type="Pfam" id="PF10590"/>
    </source>
</evidence>
<evidence type="ECO:0000256" key="1">
    <source>
        <dbReference type="ARBA" id="ARBA00004738"/>
    </source>
</evidence>
<dbReference type="PANTHER" id="PTHR10851">
    <property type="entry name" value="PYRIDOXINE-5-PHOSPHATE OXIDASE"/>
    <property type="match status" value="1"/>
</dbReference>
<feature type="binding site" evidence="9 11">
    <location>
        <position position="86"/>
    </location>
    <ligand>
        <name>FMN</name>
        <dbReference type="ChEBI" id="CHEBI:58210"/>
    </ligand>
</feature>
<dbReference type="OrthoDB" id="9780392at2"/>
<keyword evidence="12" id="KW-0175">Coiled coil</keyword>
<protein>
    <recommendedName>
        <fullName evidence="9">Pyridoxine/pyridoxamine 5'-phosphate oxidase</fullName>
        <ecNumber evidence="9">1.4.3.5</ecNumber>
    </recommendedName>
    <alternativeName>
        <fullName evidence="9">PNP/PMP oxidase</fullName>
        <shortName evidence="9">PNPOx</shortName>
    </alternativeName>
    <alternativeName>
        <fullName evidence="9">Pyridoxal 5'-phosphate synthase</fullName>
    </alternativeName>
</protein>
<dbReference type="PIRSF" id="PIRSF000190">
    <property type="entry name" value="Pyd_amn-ph_oxd"/>
    <property type="match status" value="1"/>
</dbReference>
<dbReference type="NCBIfam" id="NF004231">
    <property type="entry name" value="PRK05679.1"/>
    <property type="match status" value="1"/>
</dbReference>
<comment type="similarity">
    <text evidence="3 9">Belongs to the pyridoxamine 5'-phosphate oxidase family.</text>
</comment>
<dbReference type="GO" id="GO:0010181">
    <property type="term" value="F:FMN binding"/>
    <property type="evidence" value="ECO:0007669"/>
    <property type="project" value="UniProtKB-UniRule"/>
</dbReference>
<feature type="binding site" evidence="9 11">
    <location>
        <position position="109"/>
    </location>
    <ligand>
        <name>FMN</name>
        <dbReference type="ChEBI" id="CHEBI:58210"/>
    </ligand>
</feature>
<dbReference type="GO" id="GO:0008615">
    <property type="term" value="P:pyridoxine biosynthetic process"/>
    <property type="evidence" value="ECO:0007669"/>
    <property type="project" value="UniProtKB-UniRule"/>
</dbReference>
<dbReference type="FunFam" id="2.30.110.10:FF:000005">
    <property type="entry name" value="NAD(P)H-hydrate epimerase"/>
    <property type="match status" value="1"/>
</dbReference>
<dbReference type="PANTHER" id="PTHR10851:SF0">
    <property type="entry name" value="PYRIDOXINE-5'-PHOSPHATE OXIDASE"/>
    <property type="match status" value="1"/>
</dbReference>
<keyword evidence="8 9" id="KW-0664">Pyridoxine biosynthesis</keyword>
<evidence type="ECO:0000259" key="13">
    <source>
        <dbReference type="Pfam" id="PF01243"/>
    </source>
</evidence>
<dbReference type="HAMAP" id="MF_01629">
    <property type="entry name" value="PdxH"/>
    <property type="match status" value="1"/>
</dbReference>
<dbReference type="Pfam" id="PF10590">
    <property type="entry name" value="PNP_phzG_C"/>
    <property type="match status" value="1"/>
</dbReference>
<dbReference type="AlphaFoldDB" id="A0A127VCA0"/>
<feature type="binding site" evidence="9 10">
    <location>
        <position position="131"/>
    </location>
    <ligand>
        <name>substrate</name>
    </ligand>
</feature>
<dbReference type="InterPro" id="IPR011576">
    <property type="entry name" value="Pyridox_Oxase_N"/>
</dbReference>
<dbReference type="Gene3D" id="2.30.110.10">
    <property type="entry name" value="Electron Transport, Fmn-binding Protein, Chain A"/>
    <property type="match status" value="1"/>
</dbReference>
<evidence type="ECO:0000256" key="8">
    <source>
        <dbReference type="ARBA" id="ARBA00023096"/>
    </source>
</evidence>
<dbReference type="PATRIC" id="fig|188932.3.peg.1761"/>
<evidence type="ECO:0000256" key="5">
    <source>
        <dbReference type="ARBA" id="ARBA00022630"/>
    </source>
</evidence>
<dbReference type="InterPro" id="IPR019576">
    <property type="entry name" value="Pyridoxamine_oxidase_dimer_C"/>
</dbReference>
<evidence type="ECO:0000256" key="6">
    <source>
        <dbReference type="ARBA" id="ARBA00022643"/>
    </source>
</evidence>
<accession>A0A127VCA0</accession>
<evidence type="ECO:0000256" key="4">
    <source>
        <dbReference type="ARBA" id="ARBA00011738"/>
    </source>
</evidence>
<dbReference type="EC" id="1.4.3.5" evidence="9"/>
<feature type="coiled-coil region" evidence="12">
    <location>
        <begin position="1"/>
        <end position="28"/>
    </location>
</feature>
<feature type="binding site" evidence="9 10">
    <location>
        <begin position="195"/>
        <end position="197"/>
    </location>
    <ligand>
        <name>substrate</name>
    </ligand>
</feature>
<dbReference type="KEGG" id="pcm:AY601_1694"/>
<dbReference type="UniPathway" id="UPA01068">
    <property type="reaction ID" value="UER00304"/>
</dbReference>
<organism evidence="15 16">
    <name type="scientific">Pedobacter cryoconitis</name>
    <dbReference type="NCBI Taxonomy" id="188932"/>
    <lineage>
        <taxon>Bacteria</taxon>
        <taxon>Pseudomonadati</taxon>
        <taxon>Bacteroidota</taxon>
        <taxon>Sphingobacteriia</taxon>
        <taxon>Sphingobacteriales</taxon>
        <taxon>Sphingobacteriaceae</taxon>
        <taxon>Pedobacter</taxon>
    </lineage>
</organism>
<dbReference type="EMBL" id="CP014504">
    <property type="protein sequence ID" value="AMP98608.1"/>
    <property type="molecule type" value="Genomic_DNA"/>
</dbReference>
<feature type="binding site" evidence="9 11">
    <location>
        <begin position="65"/>
        <end position="70"/>
    </location>
    <ligand>
        <name>FMN</name>
        <dbReference type="ChEBI" id="CHEBI:58210"/>
    </ligand>
</feature>
<feature type="binding site" evidence="10">
    <location>
        <begin position="12"/>
        <end position="15"/>
    </location>
    <ligand>
        <name>substrate</name>
    </ligand>
</feature>
<evidence type="ECO:0000256" key="7">
    <source>
        <dbReference type="ARBA" id="ARBA00023002"/>
    </source>
</evidence>
<dbReference type="SUPFAM" id="SSF50475">
    <property type="entry name" value="FMN-binding split barrel"/>
    <property type="match status" value="1"/>
</dbReference>
<feature type="binding site" evidence="9 11">
    <location>
        <begin position="144"/>
        <end position="145"/>
    </location>
    <ligand>
        <name>FMN</name>
        <dbReference type="ChEBI" id="CHEBI:58210"/>
    </ligand>
</feature>
<dbReference type="RefSeq" id="WP_068399145.1">
    <property type="nucleotide sequence ID" value="NZ_CP014504.1"/>
</dbReference>
<comment type="function">
    <text evidence="9">Catalyzes the oxidation of either pyridoxine 5'-phosphate (PNP) or pyridoxamine 5'-phosphate (PMP) into pyridoxal 5'-phosphate (PLP).</text>
</comment>
<feature type="binding site" evidence="9 10">
    <location>
        <position position="70"/>
    </location>
    <ligand>
        <name>substrate</name>
    </ligand>
</feature>
<dbReference type="PROSITE" id="PS01064">
    <property type="entry name" value="PYRIDOX_OXIDASE"/>
    <property type="match status" value="1"/>
</dbReference>
<feature type="binding site" evidence="9 11">
    <location>
        <position position="189"/>
    </location>
    <ligand>
        <name>FMN</name>
        <dbReference type="ChEBI" id="CHEBI:58210"/>
    </ligand>
</feature>
<reference evidence="15 16" key="1">
    <citation type="submission" date="2016-03" db="EMBL/GenBank/DDBJ databases">
        <title>Complete genome sequence of Pedobacter cryoconitis PAMC 27485.</title>
        <authorList>
            <person name="Lee J."/>
            <person name="Kim O.-S."/>
        </authorList>
    </citation>
    <scope>NUCLEOTIDE SEQUENCE [LARGE SCALE GENOMIC DNA]</scope>
    <source>
        <strain evidence="15 16">PAMC 27485</strain>
    </source>
</reference>
<evidence type="ECO:0000256" key="11">
    <source>
        <dbReference type="PIRSR" id="PIRSR000190-2"/>
    </source>
</evidence>
<dbReference type="InterPro" id="IPR012349">
    <property type="entry name" value="Split_barrel_FMN-bd"/>
</dbReference>
<comment type="cofactor">
    <cofactor evidence="9 11">
        <name>FMN</name>
        <dbReference type="ChEBI" id="CHEBI:58210"/>
    </cofactor>
    <text evidence="9 11">Binds 1 FMN per subunit.</text>
</comment>
<feature type="binding site" evidence="9 11">
    <location>
        <begin position="80"/>
        <end position="81"/>
    </location>
    <ligand>
        <name>FMN</name>
        <dbReference type="ChEBI" id="CHEBI:58210"/>
    </ligand>
</feature>
<comment type="subunit">
    <text evidence="4 9">Homodimer.</text>
</comment>
<sequence length="216" mass="24673">MELTKENIQNLRQDYRAAELSEADINKNPIAQFAKWFKDALEAKLYEPNVMTLATADLTGKPSSRILLLKGFDEEGFVFFTNYNSKKGKDLQENPQAAMQFFWPELERQVRIEGIVTKTTAEASTAYFHSRPKGSQIGASASPQSTLIPGREILEERVKELTAAYQETEVPRPEHWGGYVLKPEHIEFWQGRPSRLHDRITYTSVNGVWTINRLAP</sequence>
<dbReference type="Proteomes" id="UP000071561">
    <property type="component" value="Chromosome"/>
</dbReference>
<gene>
    <name evidence="9" type="primary">pdxH</name>
    <name evidence="15" type="ORF">AY601_1694</name>
</gene>
<evidence type="ECO:0000256" key="2">
    <source>
        <dbReference type="ARBA" id="ARBA00005037"/>
    </source>
</evidence>
<dbReference type="InterPro" id="IPR000659">
    <property type="entry name" value="Pyridox_Oxase"/>
</dbReference>
<evidence type="ECO:0000313" key="15">
    <source>
        <dbReference type="EMBL" id="AMP98608.1"/>
    </source>
</evidence>